<name>A0ABN8MTC5_9CNID</name>
<dbReference type="SMART" id="SM00558">
    <property type="entry name" value="JmjC"/>
    <property type="match status" value="1"/>
</dbReference>
<keyword evidence="1" id="KW-0732">Signal</keyword>
<dbReference type="Pfam" id="PF13621">
    <property type="entry name" value="Cupin_8"/>
    <property type="match status" value="1"/>
</dbReference>
<dbReference type="PANTHER" id="PTHR12461">
    <property type="entry name" value="HYPOXIA-INDUCIBLE FACTOR 1 ALPHA INHIBITOR-RELATED"/>
    <property type="match status" value="1"/>
</dbReference>
<dbReference type="SUPFAM" id="SSF51197">
    <property type="entry name" value="Clavaminate synthase-like"/>
    <property type="match status" value="2"/>
</dbReference>
<evidence type="ECO:0000259" key="2">
    <source>
        <dbReference type="PROSITE" id="PS51184"/>
    </source>
</evidence>
<dbReference type="PANTHER" id="PTHR12461:SF18">
    <property type="entry name" value="JMJC DOMAIN-CONTAINING PROTEIN"/>
    <property type="match status" value="1"/>
</dbReference>
<dbReference type="InterPro" id="IPR041667">
    <property type="entry name" value="Cupin_8"/>
</dbReference>
<keyword evidence="4" id="KW-1185">Reference proteome</keyword>
<dbReference type="Proteomes" id="UP001159405">
    <property type="component" value="Unassembled WGS sequence"/>
</dbReference>
<feature type="chain" id="PRO_5045390907" description="JmjC domain-containing protein" evidence="1">
    <location>
        <begin position="20"/>
        <end position="574"/>
    </location>
</feature>
<reference evidence="3 4" key="1">
    <citation type="submission" date="2022-05" db="EMBL/GenBank/DDBJ databases">
        <authorList>
            <consortium name="Genoscope - CEA"/>
            <person name="William W."/>
        </authorList>
    </citation>
    <scope>NUCLEOTIDE SEQUENCE [LARGE SCALE GENOMIC DNA]</scope>
</reference>
<accession>A0ABN8MTC5</accession>
<gene>
    <name evidence="3" type="ORF">PLOB_00000096</name>
</gene>
<comment type="caution">
    <text evidence="3">The sequence shown here is derived from an EMBL/GenBank/DDBJ whole genome shotgun (WGS) entry which is preliminary data.</text>
</comment>
<evidence type="ECO:0000313" key="4">
    <source>
        <dbReference type="Proteomes" id="UP001159405"/>
    </source>
</evidence>
<sequence>MVLSSKFFISLFVISLVSKNSVSDNAEELSLFPGHLEPLGSKHNKSSVKTLSAFPQPRDFFENYVTASVPVLFKSVAKLSPAFVKWTDDYFLSSPEAETFMIDIEYGKKENRTKGDLRRASFKEFVETYKKRDVYMVNGVPSFIQKKIFSSGHLVVVCLKLLLIPVAKFSSDEPHLTKHPGHLEPLGARSTKRSLETISDFPTPEKFFETYVAPVKPVLIRGGAKLSPAFTKWSDEYFLSFTESSDFQIVAEQRKKEVRTNPPIDISFKEFVTTYENKDIYMVHGVPPFLQKDVLLPPPLLCKDVVQDMLVDTVMWFSSGGTKSVLHNDDVDNINCLFSGTKELLFIDYKKYKNKVPIDFPSGGYSGVDVDRVDLVKYPSLKDVEYFNVTMEPGDCLFIPYKWFHQVRSYDRNIAVNVWWTHKVNFIPEDCNMEPNQTLDKFNFSSLEAESGDQEQAGPPDLMDQLQSLVKSGKKTFKEFEELLKNEPAVVGDQPFVWNEQFSSAARKIFEAIDTDNNGELTTGDVIRLEEDSSAVSVVENGLASIEDLIEDQVAGFDQVESTGELETAPKEEL</sequence>
<organism evidence="3 4">
    <name type="scientific">Porites lobata</name>
    <dbReference type="NCBI Taxonomy" id="104759"/>
    <lineage>
        <taxon>Eukaryota</taxon>
        <taxon>Metazoa</taxon>
        <taxon>Cnidaria</taxon>
        <taxon>Anthozoa</taxon>
        <taxon>Hexacorallia</taxon>
        <taxon>Scleractinia</taxon>
        <taxon>Fungiina</taxon>
        <taxon>Poritidae</taxon>
        <taxon>Porites</taxon>
    </lineage>
</organism>
<feature type="signal peptide" evidence="1">
    <location>
        <begin position="1"/>
        <end position="19"/>
    </location>
</feature>
<dbReference type="EMBL" id="CALNXK010000001">
    <property type="protein sequence ID" value="CAH3032619.1"/>
    <property type="molecule type" value="Genomic_DNA"/>
</dbReference>
<evidence type="ECO:0000256" key="1">
    <source>
        <dbReference type="SAM" id="SignalP"/>
    </source>
</evidence>
<dbReference type="Gene3D" id="2.60.120.650">
    <property type="entry name" value="Cupin"/>
    <property type="match status" value="2"/>
</dbReference>
<dbReference type="PROSITE" id="PS00018">
    <property type="entry name" value="EF_HAND_1"/>
    <property type="match status" value="1"/>
</dbReference>
<evidence type="ECO:0000313" key="3">
    <source>
        <dbReference type="EMBL" id="CAH3032619.1"/>
    </source>
</evidence>
<dbReference type="InterPro" id="IPR018247">
    <property type="entry name" value="EF_Hand_1_Ca_BS"/>
</dbReference>
<protein>
    <recommendedName>
        <fullName evidence="2">JmjC domain-containing protein</fullName>
    </recommendedName>
</protein>
<feature type="domain" description="JmjC" evidence="2">
    <location>
        <begin position="285"/>
        <end position="437"/>
    </location>
</feature>
<dbReference type="PROSITE" id="PS51184">
    <property type="entry name" value="JMJC"/>
    <property type="match status" value="1"/>
</dbReference>
<dbReference type="InterPro" id="IPR003347">
    <property type="entry name" value="JmjC_dom"/>
</dbReference>
<proteinExistence type="predicted"/>